<dbReference type="InterPro" id="IPR001383">
    <property type="entry name" value="Ribosomal_bL28_bact-type"/>
</dbReference>
<evidence type="ECO:0000256" key="2">
    <source>
        <dbReference type="ARBA" id="ARBA00022980"/>
    </source>
</evidence>
<dbReference type="OrthoDB" id="9805609at2"/>
<reference evidence="6 7" key="1">
    <citation type="submission" date="2016-09" db="EMBL/GenBank/DDBJ databases">
        <title>Draft genome sequence for the type strain of Desulfuribacillus alkaliarsenatis AHT28, an obligately anaerobic, sulfidogenic bacterium isolated from Russian soda lake sediments.</title>
        <authorList>
            <person name="Abin C.A."/>
            <person name="Hollibaugh J.T."/>
        </authorList>
    </citation>
    <scope>NUCLEOTIDE SEQUENCE [LARGE SCALE GENOMIC DNA]</scope>
    <source>
        <strain evidence="6 7">AHT28</strain>
    </source>
</reference>
<dbReference type="STRING" id="766136.BHF68_02440"/>
<dbReference type="GO" id="GO:0003735">
    <property type="term" value="F:structural constituent of ribosome"/>
    <property type="evidence" value="ECO:0007669"/>
    <property type="project" value="InterPro"/>
</dbReference>
<dbReference type="FunFam" id="2.30.170.40:FF:000002">
    <property type="entry name" value="50S ribosomal protein L28"/>
    <property type="match status" value="1"/>
</dbReference>
<sequence>MAKRCDICEKDSRSGFHVSHSNRKTKREWKPNIQKVRAVMNGSVKRINVCTSCIRSGKVTRAI</sequence>
<dbReference type="GO" id="GO:0005840">
    <property type="term" value="C:ribosome"/>
    <property type="evidence" value="ECO:0007669"/>
    <property type="project" value="UniProtKB-KW"/>
</dbReference>
<dbReference type="RefSeq" id="WP_069642034.1">
    <property type="nucleotide sequence ID" value="NZ_MIJE01000001.1"/>
</dbReference>
<name>A0A1E5G5T5_9FIRM</name>
<keyword evidence="2 5" id="KW-0689">Ribosomal protein</keyword>
<evidence type="ECO:0000313" key="6">
    <source>
        <dbReference type="EMBL" id="OEF98542.1"/>
    </source>
</evidence>
<dbReference type="HAMAP" id="MF_00373">
    <property type="entry name" value="Ribosomal_bL28"/>
    <property type="match status" value="1"/>
</dbReference>
<dbReference type="InterPro" id="IPR026569">
    <property type="entry name" value="Ribosomal_bL28"/>
</dbReference>
<comment type="similarity">
    <text evidence="1 5">Belongs to the bacterial ribosomal protein bL28 family.</text>
</comment>
<accession>A0A1E5G5T5</accession>
<evidence type="ECO:0000256" key="3">
    <source>
        <dbReference type="ARBA" id="ARBA00023274"/>
    </source>
</evidence>
<dbReference type="InterPro" id="IPR034704">
    <property type="entry name" value="Ribosomal_bL28/bL31-like_sf"/>
</dbReference>
<organism evidence="6 7">
    <name type="scientific">Desulfuribacillus alkaliarsenatis</name>
    <dbReference type="NCBI Taxonomy" id="766136"/>
    <lineage>
        <taxon>Bacteria</taxon>
        <taxon>Bacillati</taxon>
        <taxon>Bacillota</taxon>
        <taxon>Desulfuribacillia</taxon>
        <taxon>Desulfuribacillales</taxon>
        <taxon>Desulfuribacillaceae</taxon>
        <taxon>Desulfuribacillus</taxon>
    </lineage>
</organism>
<keyword evidence="7" id="KW-1185">Reference proteome</keyword>
<keyword evidence="3 5" id="KW-0687">Ribonucleoprotein</keyword>
<evidence type="ECO:0000313" key="7">
    <source>
        <dbReference type="Proteomes" id="UP000094296"/>
    </source>
</evidence>
<gene>
    <name evidence="5" type="primary">rpmB</name>
    <name evidence="6" type="ORF">BHF68_02440</name>
</gene>
<evidence type="ECO:0000256" key="4">
    <source>
        <dbReference type="ARBA" id="ARBA00035174"/>
    </source>
</evidence>
<dbReference type="Gene3D" id="2.30.170.40">
    <property type="entry name" value="Ribosomal protein L28/L24"/>
    <property type="match status" value="1"/>
</dbReference>
<dbReference type="InterPro" id="IPR037147">
    <property type="entry name" value="Ribosomal_bL28_sf"/>
</dbReference>
<dbReference type="GO" id="GO:0006412">
    <property type="term" value="P:translation"/>
    <property type="evidence" value="ECO:0007669"/>
    <property type="project" value="UniProtKB-UniRule"/>
</dbReference>
<evidence type="ECO:0000256" key="1">
    <source>
        <dbReference type="ARBA" id="ARBA00008760"/>
    </source>
</evidence>
<evidence type="ECO:0000256" key="5">
    <source>
        <dbReference type="HAMAP-Rule" id="MF_00373"/>
    </source>
</evidence>
<dbReference type="SUPFAM" id="SSF143800">
    <property type="entry name" value="L28p-like"/>
    <property type="match status" value="1"/>
</dbReference>
<dbReference type="PANTHER" id="PTHR39080">
    <property type="entry name" value="50S RIBOSOMAL PROTEIN L28"/>
    <property type="match status" value="1"/>
</dbReference>
<protein>
    <recommendedName>
        <fullName evidence="4 5">Large ribosomal subunit protein bL28</fullName>
    </recommendedName>
</protein>
<proteinExistence type="inferred from homology"/>
<dbReference type="Pfam" id="PF00830">
    <property type="entry name" value="Ribosomal_L28"/>
    <property type="match status" value="1"/>
</dbReference>
<dbReference type="PANTHER" id="PTHR39080:SF1">
    <property type="entry name" value="LARGE RIBOSOMAL SUBUNIT PROTEIN BL28A"/>
    <property type="match status" value="1"/>
</dbReference>
<dbReference type="InterPro" id="IPR050096">
    <property type="entry name" value="Bacterial_rp_bL28"/>
</dbReference>
<dbReference type="EMBL" id="MIJE01000001">
    <property type="protein sequence ID" value="OEF98542.1"/>
    <property type="molecule type" value="Genomic_DNA"/>
</dbReference>
<comment type="caution">
    <text evidence="6">The sequence shown here is derived from an EMBL/GenBank/DDBJ whole genome shotgun (WGS) entry which is preliminary data.</text>
</comment>
<dbReference type="GO" id="GO:1990904">
    <property type="term" value="C:ribonucleoprotein complex"/>
    <property type="evidence" value="ECO:0007669"/>
    <property type="project" value="UniProtKB-KW"/>
</dbReference>
<dbReference type="AlphaFoldDB" id="A0A1E5G5T5"/>
<dbReference type="NCBIfam" id="TIGR00009">
    <property type="entry name" value="L28"/>
    <property type="match status" value="1"/>
</dbReference>
<dbReference type="Proteomes" id="UP000094296">
    <property type="component" value="Unassembled WGS sequence"/>
</dbReference>